<comment type="caution">
    <text evidence="2">The sequence shown here is derived from an EMBL/GenBank/DDBJ whole genome shotgun (WGS) entry which is preliminary data.</text>
</comment>
<gene>
    <name evidence="2" type="ORF">LCGC14_0821040</name>
</gene>
<proteinExistence type="predicted"/>
<organism evidence="2">
    <name type="scientific">marine sediment metagenome</name>
    <dbReference type="NCBI Taxonomy" id="412755"/>
    <lineage>
        <taxon>unclassified sequences</taxon>
        <taxon>metagenomes</taxon>
        <taxon>ecological metagenomes</taxon>
    </lineage>
</organism>
<reference evidence="2" key="1">
    <citation type="journal article" date="2015" name="Nature">
        <title>Complex archaea that bridge the gap between prokaryotes and eukaryotes.</title>
        <authorList>
            <person name="Spang A."/>
            <person name="Saw J.H."/>
            <person name="Jorgensen S.L."/>
            <person name="Zaremba-Niedzwiedzka K."/>
            <person name="Martijn J."/>
            <person name="Lind A.E."/>
            <person name="van Eijk R."/>
            <person name="Schleper C."/>
            <person name="Guy L."/>
            <person name="Ettema T.J."/>
        </authorList>
    </citation>
    <scope>NUCLEOTIDE SEQUENCE</scope>
</reference>
<dbReference type="SUPFAM" id="SSF54060">
    <property type="entry name" value="His-Me finger endonucleases"/>
    <property type="match status" value="1"/>
</dbReference>
<evidence type="ECO:0000313" key="2">
    <source>
        <dbReference type="EMBL" id="KKN31719.1"/>
    </source>
</evidence>
<evidence type="ECO:0008006" key="3">
    <source>
        <dbReference type="Google" id="ProtNLM"/>
    </source>
</evidence>
<dbReference type="AlphaFoldDB" id="A0A0F9PNF2"/>
<accession>A0A0F9PNF2</accession>
<sequence length="139" mass="16405">MPNYNAKGDKNPNWKGGRYKEKDGYIRVKVQADSFFYPMVNARGYVREHRLTMAKHLNRCLLPWEVVHHKNSIRGDNRLENLSMFPSQTYHIPLILLQRELNKRDKRIAQLEQRVTLLEAENILLEGESVVYDNSQPIQ</sequence>
<name>A0A0F9PNF2_9ZZZZ</name>
<keyword evidence="1" id="KW-0175">Coiled coil</keyword>
<dbReference type="InterPro" id="IPR044925">
    <property type="entry name" value="His-Me_finger_sf"/>
</dbReference>
<evidence type="ECO:0000256" key="1">
    <source>
        <dbReference type="SAM" id="Coils"/>
    </source>
</evidence>
<protein>
    <recommendedName>
        <fullName evidence="3">HNH nuclease domain-containing protein</fullName>
    </recommendedName>
</protein>
<feature type="coiled-coil region" evidence="1">
    <location>
        <begin position="94"/>
        <end position="128"/>
    </location>
</feature>
<dbReference type="Gene3D" id="3.90.75.20">
    <property type="match status" value="1"/>
</dbReference>
<dbReference type="EMBL" id="LAZR01002307">
    <property type="protein sequence ID" value="KKN31719.1"/>
    <property type="molecule type" value="Genomic_DNA"/>
</dbReference>